<reference evidence="9 10" key="1">
    <citation type="journal article" date="2024" name="Int. J. Syst. Evol. Microbiol.">
        <title>Virgibacillus tibetensis sp. nov., isolated from salt lake on the Tibetan Plateau of China.</title>
        <authorList>
            <person name="Phurbu D."/>
            <person name="Liu Z.-X."/>
            <person name="Wang R."/>
            <person name="Zheng Y.-Y."/>
            <person name="Liu H.-C."/>
            <person name="Zhou Y.-G."/>
            <person name="Yu Y.-J."/>
            <person name="Li A.-H."/>
        </authorList>
    </citation>
    <scope>NUCLEOTIDE SEQUENCE [LARGE SCALE GENOMIC DNA]</scope>
    <source>
        <strain evidence="9 10">C22-A2</strain>
    </source>
</reference>
<feature type="compositionally biased region" description="Polar residues" evidence="7">
    <location>
        <begin position="564"/>
        <end position="582"/>
    </location>
</feature>
<evidence type="ECO:0000259" key="8">
    <source>
        <dbReference type="Pfam" id="PF00350"/>
    </source>
</evidence>
<name>A0ABU6KBP5_9BACI</name>
<feature type="domain" description="Dynamin N-terminal" evidence="8">
    <location>
        <begin position="60"/>
        <end position="212"/>
    </location>
</feature>
<evidence type="ECO:0000256" key="3">
    <source>
        <dbReference type="ARBA" id="ARBA00022801"/>
    </source>
</evidence>
<organism evidence="9 10">
    <name type="scientific">Virgibacillus tibetensis</name>
    <dbReference type="NCBI Taxonomy" id="3042313"/>
    <lineage>
        <taxon>Bacteria</taxon>
        <taxon>Bacillati</taxon>
        <taxon>Bacillota</taxon>
        <taxon>Bacilli</taxon>
        <taxon>Bacillales</taxon>
        <taxon>Bacillaceae</taxon>
        <taxon>Virgibacillus</taxon>
    </lineage>
</organism>
<keyword evidence="3" id="KW-0378">Hydrolase</keyword>
<evidence type="ECO:0000313" key="9">
    <source>
        <dbReference type="EMBL" id="MEC5422560.1"/>
    </source>
</evidence>
<comment type="subcellular location">
    <subcellularLocation>
        <location evidence="1">Membrane</location>
    </subcellularLocation>
</comment>
<keyword evidence="5" id="KW-0472">Membrane</keyword>
<dbReference type="PANTHER" id="PTHR10465:SF0">
    <property type="entry name" value="SARCALUMENIN"/>
    <property type="match status" value="1"/>
</dbReference>
<dbReference type="InterPro" id="IPR027417">
    <property type="entry name" value="P-loop_NTPase"/>
</dbReference>
<proteinExistence type="predicted"/>
<gene>
    <name evidence="9" type="ORF">QGM71_03520</name>
</gene>
<evidence type="ECO:0000256" key="1">
    <source>
        <dbReference type="ARBA" id="ARBA00004370"/>
    </source>
</evidence>
<dbReference type="Gene3D" id="3.40.50.300">
    <property type="entry name" value="P-loop containing nucleotide triphosphate hydrolases"/>
    <property type="match status" value="2"/>
</dbReference>
<dbReference type="PANTHER" id="PTHR10465">
    <property type="entry name" value="TRANSMEMBRANE GTPASE FZO1"/>
    <property type="match status" value="1"/>
</dbReference>
<comment type="caution">
    <text evidence="9">The sequence shown here is derived from an EMBL/GenBank/DDBJ whole genome shotgun (WGS) entry which is preliminary data.</text>
</comment>
<evidence type="ECO:0000256" key="7">
    <source>
        <dbReference type="SAM" id="MobiDB-lite"/>
    </source>
</evidence>
<dbReference type="SUPFAM" id="SSF52540">
    <property type="entry name" value="P-loop containing nucleoside triphosphate hydrolases"/>
    <property type="match status" value="2"/>
</dbReference>
<dbReference type="InterPro" id="IPR027094">
    <property type="entry name" value="Mitofusin_fam"/>
</dbReference>
<keyword evidence="6" id="KW-0175">Coiled coil</keyword>
<feature type="coiled-coil region" evidence="6">
    <location>
        <begin position="313"/>
        <end position="340"/>
    </location>
</feature>
<evidence type="ECO:0000313" key="10">
    <source>
        <dbReference type="Proteomes" id="UP001335737"/>
    </source>
</evidence>
<evidence type="ECO:0000256" key="4">
    <source>
        <dbReference type="ARBA" id="ARBA00023134"/>
    </source>
</evidence>
<feature type="domain" description="Dynamin N-terminal" evidence="8">
    <location>
        <begin position="638"/>
        <end position="862"/>
    </location>
</feature>
<evidence type="ECO:0000256" key="2">
    <source>
        <dbReference type="ARBA" id="ARBA00022741"/>
    </source>
</evidence>
<dbReference type="Pfam" id="PF00350">
    <property type="entry name" value="Dynamin_N"/>
    <property type="match status" value="2"/>
</dbReference>
<evidence type="ECO:0000256" key="6">
    <source>
        <dbReference type="SAM" id="Coils"/>
    </source>
</evidence>
<dbReference type="CDD" id="cd09912">
    <property type="entry name" value="DLP_2"/>
    <property type="match status" value="1"/>
</dbReference>
<keyword evidence="10" id="KW-1185">Reference proteome</keyword>
<keyword evidence="4" id="KW-0342">GTP-binding</keyword>
<evidence type="ECO:0000256" key="5">
    <source>
        <dbReference type="ARBA" id="ARBA00023136"/>
    </source>
</evidence>
<protein>
    <submittedName>
        <fullName evidence="9">Dynamin family protein</fullName>
    </submittedName>
</protein>
<keyword evidence="2" id="KW-0547">Nucleotide-binding</keyword>
<feature type="region of interest" description="Disordered" evidence="7">
    <location>
        <begin position="560"/>
        <end position="585"/>
    </location>
</feature>
<dbReference type="EMBL" id="JARZFX010000001">
    <property type="protein sequence ID" value="MEC5422560.1"/>
    <property type="molecule type" value="Genomic_DNA"/>
</dbReference>
<accession>A0ABU6KBP5</accession>
<dbReference type="Proteomes" id="UP001335737">
    <property type="component" value="Unassembled WGS sequence"/>
</dbReference>
<sequence>MDKRKDMNSLILKDRINSHVKLHHLVALYQVMIDNNDKTNAAKILELYEKLEKKELLVSFAGHFSAGKSSMINSLFNADILPKSPIPTSATIVKLTSGEGVARVYFHHDQPVEYNEPYDIDMIKDYSKDRDAIRKIEISTSESIIPIGCSIMDTPGIDAADDADRLMTLSSMYLVDALFYVMDYNHVQSEVNMQFLQSLQEKSIPFYVIVNQIDKHDEEELPFTMFDTSIKQTFDQWGIEPKSIFYSSLLNPSVNYNQFEEIKDKLFSIMYEEKEQYFSIERSINHVINEHKVYLKTEYEDQYSILSNTQDDLEIDFSKIDQLENKINDVQNMPTELEKDFQNELQNTLKNAYLMPSDLRDKATSFLESQQHDFKVGLLGSKKKTADERKSRLNVFLNALQASIDATIQWKLRDKFTNLLKQYEITDPNIQKQIQELTVIYSGDELIKLIKPGAKLNGDYVLHYTNDVSTDIKNSFKQKARNLKDIIRSKLTDQNQNLLESYNDQLHDLTDVYSLKLNKDAIQAELEEKFKHVDEQLDSPTNEIDAWEAVQKAIKAKQTYVKGDSSSNKRNQTTTNESTSVVGETGNKKKVQSIQSIESVIESVKITVNTVEDLPGFQGIIEDLKRKQNRLANRSYTIALFGAFSAGKSSFANALLGEKLLPVSPNPTTATVNRISPVTDKHKHGTVIVTIKDDETLSKDLAQITKNFKPEATDFKSLLQWVQTNGIHQNQQLNKMYQSYLQAMITGYEENKEFIGKTIEITLEDFAEFVTDETKACYAESIDLYYDCALTRQGITLVDTPGADSVNARHTNVAFDYIKHADAILYVTYYNHALSRADKDFLTQLGRVKDTFQLDKMFFIINASDLAKDDGELRVVTNYVQEQLIQLGIRFPRLYPLSSKQALEAKQKNKALSEQMATFEENFNKFIHNDLTALTTESTIWDIKRTYDTLQHYLASANLGEKEKGEFKRELFSKKEMLEQLASERVTVTYEEQISQKIDKQLYYVLERLGIRFHDMFKEAFNPTTITESGKKAHVQLHNSLQNLLDYIAFELLQELQAVSLRIESHVTSLGKEVYNEIAKRSNQVVETFILPNMDPVNLETPTFEQAFRMIDTHQFDRALSTFKGTKSFFEKNEKEVMKDSIYDILKPIAQHYIDENRSIMDQAYLMEWNQIIEEIKMDVKRNITMHIDSNLEMLSAPVNMNELTEKNQLIESILKKYAVEEVS</sequence>
<dbReference type="InterPro" id="IPR045063">
    <property type="entry name" value="Dynamin_N"/>
</dbReference>